<dbReference type="EMBL" id="AXCM01007174">
    <property type="status" value="NOT_ANNOTATED_CDS"/>
    <property type="molecule type" value="Genomic_DNA"/>
</dbReference>
<proteinExistence type="predicted"/>
<dbReference type="Proteomes" id="UP000075883">
    <property type="component" value="Unassembled WGS sequence"/>
</dbReference>
<evidence type="ECO:0000313" key="1">
    <source>
        <dbReference type="EnsemblMetazoa" id="ACUA010087-PA"/>
    </source>
</evidence>
<dbReference type="EMBL" id="AXCM01007175">
    <property type="status" value="NOT_ANNOTATED_CDS"/>
    <property type="molecule type" value="Genomic_DNA"/>
</dbReference>
<dbReference type="VEuPathDB" id="VectorBase:ACUA010087"/>
<sequence>MCSCSSDMQTYRPAARSTRPISVKYFCTTVTTAVDSSVNSASSVPLSSTTEKDSSGKDIAVASIWFQVISGRVERFASCICLMTTGEMSMSMLSFELPQPTTRISSFGLMYWCNWSHSSGYSPYHSNACFPRLRKKAFQYSVDPKSAVVLDSRVQDGLSIRRRYGSVSTVSKQIPKDSFMPGLCTDVKRRKAFLVLCIQTNTSSPVELDAVLHYI</sequence>
<reference evidence="1" key="2">
    <citation type="submission" date="2020-05" db="UniProtKB">
        <authorList>
            <consortium name="EnsemblMetazoa"/>
        </authorList>
    </citation>
    <scope>IDENTIFICATION</scope>
    <source>
        <strain evidence="1">A-37</strain>
    </source>
</reference>
<evidence type="ECO:0000313" key="2">
    <source>
        <dbReference type="Proteomes" id="UP000075883"/>
    </source>
</evidence>
<dbReference type="AlphaFoldDB" id="A0A182M5N5"/>
<protein>
    <submittedName>
        <fullName evidence="1">Uncharacterized protein</fullName>
    </submittedName>
</protein>
<dbReference type="EnsemblMetazoa" id="ACUA010087-RA">
    <property type="protein sequence ID" value="ACUA010087-PA"/>
    <property type="gene ID" value="ACUA010087"/>
</dbReference>
<organism evidence="1 2">
    <name type="scientific">Anopheles culicifacies</name>
    <dbReference type="NCBI Taxonomy" id="139723"/>
    <lineage>
        <taxon>Eukaryota</taxon>
        <taxon>Metazoa</taxon>
        <taxon>Ecdysozoa</taxon>
        <taxon>Arthropoda</taxon>
        <taxon>Hexapoda</taxon>
        <taxon>Insecta</taxon>
        <taxon>Pterygota</taxon>
        <taxon>Neoptera</taxon>
        <taxon>Endopterygota</taxon>
        <taxon>Diptera</taxon>
        <taxon>Nematocera</taxon>
        <taxon>Culicoidea</taxon>
        <taxon>Culicidae</taxon>
        <taxon>Anophelinae</taxon>
        <taxon>Anopheles</taxon>
        <taxon>culicifacies species complex</taxon>
    </lineage>
</organism>
<accession>A0A182M5N5</accession>
<name>A0A182M5N5_9DIPT</name>
<reference evidence="2" key="1">
    <citation type="submission" date="2013-09" db="EMBL/GenBank/DDBJ databases">
        <title>The Genome Sequence of Anopheles culicifacies species A.</title>
        <authorList>
            <consortium name="The Broad Institute Genomics Platform"/>
            <person name="Neafsey D.E."/>
            <person name="Besansky N."/>
            <person name="Howell P."/>
            <person name="Walton C."/>
            <person name="Young S.K."/>
            <person name="Zeng Q."/>
            <person name="Gargeya S."/>
            <person name="Fitzgerald M."/>
            <person name="Haas B."/>
            <person name="Abouelleil A."/>
            <person name="Allen A.W."/>
            <person name="Alvarado L."/>
            <person name="Arachchi H.M."/>
            <person name="Berlin A.M."/>
            <person name="Chapman S.B."/>
            <person name="Gainer-Dewar J."/>
            <person name="Goldberg J."/>
            <person name="Griggs A."/>
            <person name="Gujja S."/>
            <person name="Hansen M."/>
            <person name="Howarth C."/>
            <person name="Imamovic A."/>
            <person name="Ireland A."/>
            <person name="Larimer J."/>
            <person name="McCowan C."/>
            <person name="Murphy C."/>
            <person name="Pearson M."/>
            <person name="Poon T.W."/>
            <person name="Priest M."/>
            <person name="Roberts A."/>
            <person name="Saif S."/>
            <person name="Shea T."/>
            <person name="Sisk P."/>
            <person name="Sykes S."/>
            <person name="Wortman J."/>
            <person name="Nusbaum C."/>
            <person name="Birren B."/>
        </authorList>
    </citation>
    <scope>NUCLEOTIDE SEQUENCE [LARGE SCALE GENOMIC DNA]</scope>
    <source>
        <strain evidence="2">A-37</strain>
    </source>
</reference>
<keyword evidence="2" id="KW-1185">Reference proteome</keyword>